<dbReference type="InterPro" id="IPR030677">
    <property type="entry name" value="Nnr"/>
</dbReference>
<evidence type="ECO:0000256" key="10">
    <source>
        <dbReference type="ARBA" id="ARBA00023027"/>
    </source>
</evidence>
<feature type="binding site" evidence="17">
    <location>
        <begin position="384"/>
        <end position="388"/>
    </location>
    <ligand>
        <name>AMP</name>
        <dbReference type="ChEBI" id="CHEBI:456215"/>
    </ligand>
</feature>
<keyword evidence="6 17" id="KW-0547">Nucleotide-binding</keyword>
<keyword evidence="22" id="KW-1185">Reference proteome</keyword>
<dbReference type="SUPFAM" id="SSF64153">
    <property type="entry name" value="YjeF N-terminal domain-like"/>
    <property type="match status" value="1"/>
</dbReference>
<evidence type="ECO:0000256" key="2">
    <source>
        <dbReference type="ARBA" id="ARBA00000909"/>
    </source>
</evidence>
<evidence type="ECO:0000259" key="19">
    <source>
        <dbReference type="PROSITE" id="PS51383"/>
    </source>
</evidence>
<organism evidence="21 22">
    <name type="scientific">Ignatzschineria rhizosphaerae</name>
    <dbReference type="NCBI Taxonomy" id="2923279"/>
    <lineage>
        <taxon>Bacteria</taxon>
        <taxon>Pseudomonadati</taxon>
        <taxon>Pseudomonadota</taxon>
        <taxon>Gammaproteobacteria</taxon>
        <taxon>Cardiobacteriales</taxon>
        <taxon>Ignatzschineriaceae</taxon>
        <taxon>Ignatzschineria</taxon>
    </lineage>
</organism>
<comment type="subunit">
    <text evidence="17">Homotetramer.</text>
</comment>
<keyword evidence="9 18" id="KW-0630">Potassium</keyword>
<reference evidence="21 22" key="1">
    <citation type="submission" date="2022-03" db="EMBL/GenBank/DDBJ databases">
        <title>Ignatzschineria rhizosphaerae HR5S32.</title>
        <authorList>
            <person name="Sun J.Q."/>
            <person name="Feng J.Y."/>
        </authorList>
    </citation>
    <scope>NUCLEOTIDE SEQUENCE [LARGE SCALE GENOMIC DNA]</scope>
    <source>
        <strain evidence="21 22">HR5S32</strain>
    </source>
</reference>
<evidence type="ECO:0000256" key="11">
    <source>
        <dbReference type="ARBA" id="ARBA00023235"/>
    </source>
</evidence>
<evidence type="ECO:0000256" key="13">
    <source>
        <dbReference type="ARBA" id="ARBA00023268"/>
    </source>
</evidence>
<evidence type="ECO:0000313" key="22">
    <source>
        <dbReference type="Proteomes" id="UP000829542"/>
    </source>
</evidence>
<dbReference type="PROSITE" id="PS51383">
    <property type="entry name" value="YJEF_C_3"/>
    <property type="match status" value="1"/>
</dbReference>
<keyword evidence="11 18" id="KW-0413">Isomerase</keyword>
<dbReference type="SUPFAM" id="SSF53613">
    <property type="entry name" value="Ribokinase-like"/>
    <property type="match status" value="1"/>
</dbReference>
<name>A0ABY3X2Y7_9GAMM</name>
<keyword evidence="7 17" id="KW-0067">ATP-binding</keyword>
<evidence type="ECO:0000256" key="3">
    <source>
        <dbReference type="ARBA" id="ARBA00006001"/>
    </source>
</evidence>
<evidence type="ECO:0000256" key="7">
    <source>
        <dbReference type="ARBA" id="ARBA00022840"/>
    </source>
</evidence>
<feature type="binding site" evidence="17">
    <location>
        <position position="412"/>
    </location>
    <ligand>
        <name>AMP</name>
        <dbReference type="ChEBI" id="CHEBI:456215"/>
    </ligand>
</feature>
<dbReference type="PANTHER" id="PTHR12592">
    <property type="entry name" value="ATP-DEPENDENT (S)-NAD(P)H-HYDRATE DEHYDRATASE FAMILY MEMBER"/>
    <property type="match status" value="1"/>
</dbReference>
<dbReference type="InterPro" id="IPR000631">
    <property type="entry name" value="CARKD"/>
</dbReference>
<evidence type="ECO:0000256" key="16">
    <source>
        <dbReference type="ARBA" id="ARBA00049209"/>
    </source>
</evidence>
<evidence type="ECO:0000256" key="17">
    <source>
        <dbReference type="HAMAP-Rule" id="MF_01965"/>
    </source>
</evidence>
<feature type="binding site" evidence="17">
    <location>
        <position position="298"/>
    </location>
    <ligand>
        <name>(6S)-NADPHX</name>
        <dbReference type="ChEBI" id="CHEBI:64076"/>
    </ligand>
</feature>
<comment type="catalytic activity">
    <reaction evidence="15 17 18">
        <text>(6S)-NADHX + ADP = AMP + phosphate + NADH + H(+)</text>
        <dbReference type="Rhea" id="RHEA:32223"/>
        <dbReference type="ChEBI" id="CHEBI:15378"/>
        <dbReference type="ChEBI" id="CHEBI:43474"/>
        <dbReference type="ChEBI" id="CHEBI:57945"/>
        <dbReference type="ChEBI" id="CHEBI:64074"/>
        <dbReference type="ChEBI" id="CHEBI:456215"/>
        <dbReference type="ChEBI" id="CHEBI:456216"/>
        <dbReference type="EC" id="4.2.1.136"/>
    </reaction>
</comment>
<dbReference type="InterPro" id="IPR036652">
    <property type="entry name" value="YjeF_N_dom_sf"/>
</dbReference>
<dbReference type="InterPro" id="IPR017953">
    <property type="entry name" value="Carbohydrate_kinase_pred_CS"/>
</dbReference>
<evidence type="ECO:0000256" key="18">
    <source>
        <dbReference type="PIRNR" id="PIRNR017184"/>
    </source>
</evidence>
<feature type="binding site" evidence="17">
    <location>
        <position position="341"/>
    </location>
    <ligand>
        <name>(6S)-NADPHX</name>
        <dbReference type="ChEBI" id="CHEBI:64076"/>
    </ligand>
</feature>
<dbReference type="PROSITE" id="PS51385">
    <property type="entry name" value="YJEF_N"/>
    <property type="match status" value="1"/>
</dbReference>
<keyword evidence="5 18" id="KW-0479">Metal-binding</keyword>
<keyword evidence="8 17" id="KW-0521">NADP</keyword>
<protein>
    <recommendedName>
        <fullName evidence="17">ADP-dependent (S)-NAD(P)H-hydrate dehydratase</fullName>
        <ecNumber evidence="17">4.2.1.136</ecNumber>
    </recommendedName>
    <alternativeName>
        <fullName evidence="17">ADP-dependent NAD(P)HX dehydratase</fullName>
    </alternativeName>
</protein>
<proteinExistence type="inferred from homology"/>
<comment type="similarity">
    <text evidence="4 18">In the C-terminal section; belongs to the NnrD/CARKD family.</text>
</comment>
<feature type="domain" description="YjeF N-terminal" evidence="20">
    <location>
        <begin position="8"/>
        <end position="211"/>
    </location>
</feature>
<keyword evidence="13" id="KW-0511">Multifunctional enzyme</keyword>
<feature type="domain" description="YjeF C-terminal" evidence="19">
    <location>
        <begin position="218"/>
        <end position="467"/>
    </location>
</feature>
<dbReference type="EC" id="4.2.1.136" evidence="17"/>
<evidence type="ECO:0000256" key="4">
    <source>
        <dbReference type="ARBA" id="ARBA00009524"/>
    </source>
</evidence>
<keyword evidence="10 17" id="KW-0520">NAD</keyword>
<dbReference type="CDD" id="cd01171">
    <property type="entry name" value="YXKO-related"/>
    <property type="match status" value="1"/>
</dbReference>
<feature type="binding site" evidence="17">
    <location>
        <position position="413"/>
    </location>
    <ligand>
        <name>(6S)-NADPHX</name>
        <dbReference type="ChEBI" id="CHEBI:64076"/>
    </ligand>
</feature>
<evidence type="ECO:0000256" key="5">
    <source>
        <dbReference type="ARBA" id="ARBA00022723"/>
    </source>
</evidence>
<comment type="cofactor">
    <cofactor evidence="17">
        <name>Mg(2+)</name>
        <dbReference type="ChEBI" id="CHEBI:18420"/>
    </cofactor>
</comment>
<evidence type="ECO:0000313" key="21">
    <source>
        <dbReference type="EMBL" id="UNM95822.1"/>
    </source>
</evidence>
<comment type="function">
    <text evidence="17">Catalyzes the dehydration of the S-form of NAD(P)HX at the expense of ADP, which is converted to AMP. Together with NAD(P)HX epimerase, which catalyzes the epimerization of the S- and R-forms, the enzyme allows the repair of both epimers of NAD(P)HX, a damaged form of NAD(P)H that is a result of enzymatic or heat-dependent hydration.</text>
</comment>
<dbReference type="HAMAP" id="MF_01965">
    <property type="entry name" value="NADHX_dehydratase"/>
    <property type="match status" value="1"/>
</dbReference>
<evidence type="ECO:0000256" key="15">
    <source>
        <dbReference type="ARBA" id="ARBA00048238"/>
    </source>
</evidence>
<comment type="cofactor">
    <cofactor evidence="18">
        <name>K(+)</name>
        <dbReference type="ChEBI" id="CHEBI:29103"/>
    </cofactor>
    <text evidence="18">Binds 1 potassium ion per subunit.</text>
</comment>
<dbReference type="Proteomes" id="UP000829542">
    <property type="component" value="Chromosome"/>
</dbReference>
<dbReference type="NCBIfam" id="TIGR00197">
    <property type="entry name" value="yjeF_nterm"/>
    <property type="match status" value="1"/>
</dbReference>
<evidence type="ECO:0000256" key="6">
    <source>
        <dbReference type="ARBA" id="ARBA00022741"/>
    </source>
</evidence>
<comment type="similarity">
    <text evidence="3 18">In the N-terminal section; belongs to the NnrE/AIBP family.</text>
</comment>
<sequence>MQKLFQETLTLDDLAREQYELTQEIMMEHAANRISQLVRQLTDQKREEIPPLPKIVIFCGAGNNGADGYALARMLQADFNVIVYEVFPAKTALALLQKRRALKVGVTLLELDAPLLDKMSFDADIYIDAILGASQKGEYSPFLIKLIAMLNETPGIKIACDLPTGMPKYPIKADYTVTMGALKERLFFDDMKDFIGEVIVADLGISRHLYERETASYLLELKDLKLPHRDHHDSHKGSYGFVSIIKGDQSGASILAAKAAMAFGAGITALVGDGDKPFEIMQMSEISPKTTAVAAGMGLGNKEIDIPKLRDYPIVIDADLFTHKALLPLIKEKKDLILTPHPKEFSALLDLVGLGNYTIAEIQQNRFALARKFTQEFPVVLVLKGANTLIAQGGFLYVSTLGTNYLAKGGSGDVLAGMITALLGQGYLPIDAAIQGVLAHSIASIRLNMNDYAMTPLDLIAALKTLA</sequence>
<gene>
    <name evidence="17" type="primary">nnrD</name>
    <name evidence="21" type="ORF">MMG00_11515</name>
</gene>
<dbReference type="PROSITE" id="PS01050">
    <property type="entry name" value="YJEF_C_2"/>
    <property type="match status" value="1"/>
</dbReference>
<dbReference type="PANTHER" id="PTHR12592:SF0">
    <property type="entry name" value="ATP-DEPENDENT (S)-NAD(P)H-HYDRATE DEHYDRATASE"/>
    <property type="match status" value="1"/>
</dbReference>
<dbReference type="Pfam" id="PF01256">
    <property type="entry name" value="Carb_kinase"/>
    <property type="match status" value="1"/>
</dbReference>
<evidence type="ECO:0000256" key="9">
    <source>
        <dbReference type="ARBA" id="ARBA00022958"/>
    </source>
</evidence>
<accession>A0ABY3X2Y7</accession>
<keyword evidence="12 17" id="KW-0456">Lyase</keyword>
<dbReference type="EMBL" id="CP093379">
    <property type="protein sequence ID" value="UNM95822.1"/>
    <property type="molecule type" value="Genomic_DNA"/>
</dbReference>
<comment type="catalytic activity">
    <reaction evidence="1 18">
        <text>(6R)-NADHX = (6S)-NADHX</text>
        <dbReference type="Rhea" id="RHEA:32215"/>
        <dbReference type="ChEBI" id="CHEBI:64074"/>
        <dbReference type="ChEBI" id="CHEBI:64075"/>
        <dbReference type="EC" id="5.1.99.6"/>
    </reaction>
</comment>
<evidence type="ECO:0000256" key="8">
    <source>
        <dbReference type="ARBA" id="ARBA00022857"/>
    </source>
</evidence>
<evidence type="ECO:0000259" key="20">
    <source>
        <dbReference type="PROSITE" id="PS51385"/>
    </source>
</evidence>
<dbReference type="InterPro" id="IPR004443">
    <property type="entry name" value="YjeF_N_dom"/>
</dbReference>
<dbReference type="GO" id="GO:0052856">
    <property type="term" value="F:NAD(P)HX epimerase activity"/>
    <property type="evidence" value="ECO:0007669"/>
    <property type="project" value="UniProtKB-EC"/>
</dbReference>
<dbReference type="Gene3D" id="3.40.50.10260">
    <property type="entry name" value="YjeF N-terminal domain"/>
    <property type="match status" value="1"/>
</dbReference>
<comment type="function">
    <text evidence="14 18">Bifunctional enzyme that catalyzes the epimerization of the S- and R-forms of NAD(P)HX and the dehydration of the S-form of NAD(P)HX at the expense of ADP, which is converted to AMP. This allows the repair of both epimers of NAD(P)HX, a damaged form of NAD(P)H that is a result of enzymatic or heat-dependent hydration.</text>
</comment>
<dbReference type="Pfam" id="PF03853">
    <property type="entry name" value="YjeF_N"/>
    <property type="match status" value="1"/>
</dbReference>
<dbReference type="RefSeq" id="WP_242148450.1">
    <property type="nucleotide sequence ID" value="NZ_CP093379.1"/>
</dbReference>
<comment type="catalytic activity">
    <reaction evidence="16 17 18">
        <text>(6S)-NADPHX + ADP = AMP + phosphate + NADPH + H(+)</text>
        <dbReference type="Rhea" id="RHEA:32235"/>
        <dbReference type="ChEBI" id="CHEBI:15378"/>
        <dbReference type="ChEBI" id="CHEBI:43474"/>
        <dbReference type="ChEBI" id="CHEBI:57783"/>
        <dbReference type="ChEBI" id="CHEBI:64076"/>
        <dbReference type="ChEBI" id="CHEBI:456215"/>
        <dbReference type="ChEBI" id="CHEBI:456216"/>
        <dbReference type="EC" id="4.2.1.136"/>
    </reaction>
</comment>
<dbReference type="InterPro" id="IPR029056">
    <property type="entry name" value="Ribokinase-like"/>
</dbReference>
<feature type="binding site" evidence="17">
    <location>
        <position position="252"/>
    </location>
    <ligand>
        <name>(6S)-NADPHX</name>
        <dbReference type="ChEBI" id="CHEBI:64076"/>
    </ligand>
</feature>
<evidence type="ECO:0000256" key="1">
    <source>
        <dbReference type="ARBA" id="ARBA00000013"/>
    </source>
</evidence>
<dbReference type="PIRSF" id="PIRSF017184">
    <property type="entry name" value="Nnr"/>
    <property type="match status" value="1"/>
</dbReference>
<evidence type="ECO:0000256" key="14">
    <source>
        <dbReference type="ARBA" id="ARBA00025153"/>
    </source>
</evidence>
<dbReference type="Gene3D" id="3.40.1190.20">
    <property type="match status" value="1"/>
</dbReference>
<comment type="catalytic activity">
    <reaction evidence="2 18">
        <text>(6R)-NADPHX = (6S)-NADPHX</text>
        <dbReference type="Rhea" id="RHEA:32227"/>
        <dbReference type="ChEBI" id="CHEBI:64076"/>
        <dbReference type="ChEBI" id="CHEBI:64077"/>
        <dbReference type="EC" id="5.1.99.6"/>
    </reaction>
</comment>
<comment type="similarity">
    <text evidence="17">Belongs to the NnrD/CARKD family.</text>
</comment>
<evidence type="ECO:0000256" key="12">
    <source>
        <dbReference type="ARBA" id="ARBA00023239"/>
    </source>
</evidence>